<evidence type="ECO:0000256" key="1">
    <source>
        <dbReference type="SAM" id="Phobius"/>
    </source>
</evidence>
<accession>A0A3N9U460</accession>
<feature type="transmembrane region" description="Helical" evidence="1">
    <location>
        <begin position="440"/>
        <end position="460"/>
    </location>
</feature>
<feature type="transmembrane region" description="Helical" evidence="1">
    <location>
        <begin position="20"/>
        <end position="42"/>
    </location>
</feature>
<feature type="transmembrane region" description="Helical" evidence="1">
    <location>
        <begin position="349"/>
        <end position="373"/>
    </location>
</feature>
<dbReference type="Proteomes" id="UP000281112">
    <property type="component" value="Unassembled WGS sequence"/>
</dbReference>
<keyword evidence="1" id="KW-0812">Transmembrane</keyword>
<feature type="domain" description="Virulence factor membrane-bound polymerase C-terminal" evidence="2">
    <location>
        <begin position="403"/>
        <end position="562"/>
    </location>
</feature>
<feature type="transmembrane region" description="Helical" evidence="1">
    <location>
        <begin position="260"/>
        <end position="283"/>
    </location>
</feature>
<dbReference type="Pfam" id="PF11846">
    <property type="entry name" value="Wzy_C_2"/>
    <property type="match status" value="1"/>
</dbReference>
<feature type="transmembrane region" description="Helical" evidence="1">
    <location>
        <begin position="104"/>
        <end position="125"/>
    </location>
</feature>
<dbReference type="GO" id="GO:0016874">
    <property type="term" value="F:ligase activity"/>
    <property type="evidence" value="ECO:0007669"/>
    <property type="project" value="UniProtKB-KW"/>
</dbReference>
<feature type="transmembrane region" description="Helical" evidence="1">
    <location>
        <begin position="79"/>
        <end position="98"/>
    </location>
</feature>
<gene>
    <name evidence="3" type="ORF">EES38_10785</name>
</gene>
<keyword evidence="4" id="KW-1185">Reference proteome</keyword>
<feature type="transmembrane region" description="Helical" evidence="1">
    <location>
        <begin position="209"/>
        <end position="225"/>
    </location>
</feature>
<keyword evidence="1" id="KW-0472">Membrane</keyword>
<dbReference type="OrthoDB" id="5596698at2"/>
<comment type="caution">
    <text evidence="3">The sequence shown here is derived from an EMBL/GenBank/DDBJ whole genome shotgun (WGS) entry which is preliminary data.</text>
</comment>
<organism evidence="3 4">
    <name type="scientific">Vibrio viridaestus</name>
    <dbReference type="NCBI Taxonomy" id="2487322"/>
    <lineage>
        <taxon>Bacteria</taxon>
        <taxon>Pseudomonadati</taxon>
        <taxon>Pseudomonadota</taxon>
        <taxon>Gammaproteobacteria</taxon>
        <taxon>Vibrionales</taxon>
        <taxon>Vibrionaceae</taxon>
        <taxon>Vibrio</taxon>
    </lineage>
</organism>
<feature type="transmembrane region" description="Helical" evidence="1">
    <location>
        <begin position="137"/>
        <end position="157"/>
    </location>
</feature>
<dbReference type="EMBL" id="RJVQ01000004">
    <property type="protein sequence ID" value="RQW62816.1"/>
    <property type="molecule type" value="Genomic_DNA"/>
</dbReference>
<keyword evidence="1" id="KW-1133">Transmembrane helix</keyword>
<dbReference type="AlphaFoldDB" id="A0A3N9U460"/>
<evidence type="ECO:0000313" key="4">
    <source>
        <dbReference type="Proteomes" id="UP000281112"/>
    </source>
</evidence>
<dbReference type="InterPro" id="IPR051533">
    <property type="entry name" value="WaaL-like"/>
</dbReference>
<protein>
    <submittedName>
        <fullName evidence="3">Ligase</fullName>
    </submittedName>
</protein>
<evidence type="ECO:0000313" key="3">
    <source>
        <dbReference type="EMBL" id="RQW62816.1"/>
    </source>
</evidence>
<sequence>MAQLLLKGTRLEEVAPKKPLSKLFMSIIGSLYIVLFYLSAWWDSGYGIERYSNLLTWFVSLTLILVGLIQVTRNCYLRYSKLTLGLFFCCVLLTLPIFESDVNLTQSLPRVIAIWLGWLLFLSLQQFPFSNKYKQRLLWFIILSSLIQTTFSYAVILSVYLDKGLFEPHQIWGGFSSYYSLATFLMTGVLASGYLLAKQPRKYQFTWNKNSLLYFVPIYTLPLLLQMYSPTLWFTLLISISALLKYVIKRSTTRRLVGWSISLFFGTVFGTLYFYTSIISPVFPNSESEDSMMLSSIAQTSDMFIERPFSGYGYGKFPEEYVLYTARQHALNPSFPPAMDELLSPHSEILVWGIEGGLIPVVAIILAGLFVLARGYFAKKGVRLATFSLLFPVVIGSQCSDIIHQTHLHWITFVILLYWLDQRVTRYRRRPLAAWKIRLLQLTALPIGTVFCAYLILVGYNHYYYYQFKQAGTYSLLNKLIEPTVYRDSVLVEKITEALKENSSVEISHYLPELLTLIKQQPSPAYYDLLIRSYDILGDENKALQTHLEAHYLFPQHHFHTEIPSVEEVP</sequence>
<feature type="transmembrane region" description="Helical" evidence="1">
    <location>
        <begin position="177"/>
        <end position="197"/>
    </location>
</feature>
<reference evidence="3 4" key="1">
    <citation type="submission" date="2018-11" db="EMBL/GenBank/DDBJ databases">
        <title>Vibrio LJC006 sp. nov., isolated from seawater during the bloom of the enteromorpha.</title>
        <authorList>
            <person name="Liang J."/>
        </authorList>
    </citation>
    <scope>NUCLEOTIDE SEQUENCE [LARGE SCALE GENOMIC DNA]</scope>
    <source>
        <strain evidence="3 4">LJC006</strain>
    </source>
</reference>
<feature type="transmembrane region" description="Helical" evidence="1">
    <location>
        <begin position="54"/>
        <end position="72"/>
    </location>
</feature>
<dbReference type="PANTHER" id="PTHR37422">
    <property type="entry name" value="TEICHURONIC ACID BIOSYNTHESIS PROTEIN TUAE"/>
    <property type="match status" value="1"/>
</dbReference>
<keyword evidence="3" id="KW-0436">Ligase</keyword>
<name>A0A3N9U460_9VIBR</name>
<dbReference type="PANTHER" id="PTHR37422:SF21">
    <property type="entry name" value="EXOQ-LIKE PROTEIN"/>
    <property type="match status" value="1"/>
</dbReference>
<proteinExistence type="predicted"/>
<evidence type="ECO:0000259" key="2">
    <source>
        <dbReference type="Pfam" id="PF11846"/>
    </source>
</evidence>
<feature type="transmembrane region" description="Helical" evidence="1">
    <location>
        <begin position="231"/>
        <end position="248"/>
    </location>
</feature>
<dbReference type="InterPro" id="IPR021797">
    <property type="entry name" value="Wzy_C_2"/>
</dbReference>
<dbReference type="RefSeq" id="WP_124937216.1">
    <property type="nucleotide sequence ID" value="NZ_RJVQ01000004.1"/>
</dbReference>